<protein>
    <submittedName>
        <fullName evidence="1">Uncharacterized protein</fullName>
    </submittedName>
</protein>
<dbReference type="EMBL" id="PGCJ01000192">
    <property type="protein sequence ID" value="PLW39652.1"/>
    <property type="molecule type" value="Genomic_DNA"/>
</dbReference>
<proteinExistence type="predicted"/>
<accession>A0A2N5UPH0</accession>
<reference evidence="1 2" key="1">
    <citation type="submission" date="2017-11" db="EMBL/GenBank/DDBJ databases">
        <title>De novo assembly and phasing of dikaryotic genomes from two isolates of Puccinia coronata f. sp. avenae, the causal agent of oat crown rust.</title>
        <authorList>
            <person name="Miller M.E."/>
            <person name="Zhang Y."/>
            <person name="Omidvar V."/>
            <person name="Sperschneider J."/>
            <person name="Schwessinger B."/>
            <person name="Raley C."/>
            <person name="Palmer J.M."/>
            <person name="Garnica D."/>
            <person name="Upadhyaya N."/>
            <person name="Rathjen J."/>
            <person name="Taylor J.M."/>
            <person name="Park R.F."/>
            <person name="Dodds P.N."/>
            <person name="Hirsch C.D."/>
            <person name="Kianian S.F."/>
            <person name="Figueroa M."/>
        </authorList>
    </citation>
    <scope>NUCLEOTIDE SEQUENCE [LARGE SCALE GENOMIC DNA]</scope>
    <source>
        <strain evidence="1">12NC29</strain>
    </source>
</reference>
<dbReference type="Proteomes" id="UP000235388">
    <property type="component" value="Unassembled WGS sequence"/>
</dbReference>
<name>A0A2N5UPH0_9BASI</name>
<dbReference type="AlphaFoldDB" id="A0A2N5UPH0"/>
<evidence type="ECO:0000313" key="2">
    <source>
        <dbReference type="Proteomes" id="UP000235388"/>
    </source>
</evidence>
<sequence length="69" mass="7597">MYSLNILAKLIVPIEFITVTTPRKDELNKVPLGLGRAPGPRQRTAGLKLSLPEGQGFELSILLPSRKRS</sequence>
<organism evidence="1 2">
    <name type="scientific">Puccinia coronata f. sp. avenae</name>
    <dbReference type="NCBI Taxonomy" id="200324"/>
    <lineage>
        <taxon>Eukaryota</taxon>
        <taxon>Fungi</taxon>
        <taxon>Dikarya</taxon>
        <taxon>Basidiomycota</taxon>
        <taxon>Pucciniomycotina</taxon>
        <taxon>Pucciniomycetes</taxon>
        <taxon>Pucciniales</taxon>
        <taxon>Pucciniaceae</taxon>
        <taxon>Puccinia</taxon>
    </lineage>
</organism>
<keyword evidence="2" id="KW-1185">Reference proteome</keyword>
<comment type="caution">
    <text evidence="1">The sequence shown here is derived from an EMBL/GenBank/DDBJ whole genome shotgun (WGS) entry which is preliminary data.</text>
</comment>
<evidence type="ECO:0000313" key="1">
    <source>
        <dbReference type="EMBL" id="PLW39652.1"/>
    </source>
</evidence>
<gene>
    <name evidence="1" type="ORF">PCANC_19369</name>
</gene>